<sequence>MKLRAIIVDDEAPARANLKALLRKQADIELVAECDSGSAALTAIRTMRPDLLFLDIQMPECDGFDVLEMLGGELPPAVVFVTAYDQHALRAFDVGALDYLLKPFSDERFNTALLRARERLPRTQTAPAPARLVLKHAGQVLFLPVADIDWIGAADYYASLHVGAQTHLLRRSIAELAQDLDPATFCRIHRSTIINLAKLQSIEPGEDGEQEAVLTSGARLRVSRSYRKALMERAVR</sequence>
<proteinExistence type="predicted"/>
<evidence type="ECO:0000313" key="5">
    <source>
        <dbReference type="Proteomes" id="UP000642144"/>
    </source>
</evidence>
<gene>
    <name evidence="4" type="ORF">GTP69_24735</name>
</gene>
<dbReference type="InterPro" id="IPR007492">
    <property type="entry name" value="LytTR_DNA-bd_dom"/>
</dbReference>
<name>A0ABW9W6L2_9BURK</name>
<dbReference type="PROSITE" id="PS50930">
    <property type="entry name" value="HTH_LYTTR"/>
    <property type="match status" value="1"/>
</dbReference>
<feature type="domain" description="Response regulatory" evidence="2">
    <location>
        <begin position="4"/>
        <end position="117"/>
    </location>
</feature>
<dbReference type="Pfam" id="PF00072">
    <property type="entry name" value="Response_reg"/>
    <property type="match status" value="1"/>
</dbReference>
<evidence type="ECO:0000259" key="2">
    <source>
        <dbReference type="PROSITE" id="PS50110"/>
    </source>
</evidence>
<dbReference type="SMART" id="SM00448">
    <property type="entry name" value="REC"/>
    <property type="match status" value="1"/>
</dbReference>
<dbReference type="InterPro" id="IPR011006">
    <property type="entry name" value="CheY-like_superfamily"/>
</dbReference>
<feature type="modified residue" description="4-aspartylphosphate" evidence="1">
    <location>
        <position position="55"/>
    </location>
</feature>
<dbReference type="Gene3D" id="2.40.50.1020">
    <property type="entry name" value="LytTr DNA-binding domain"/>
    <property type="match status" value="1"/>
</dbReference>
<dbReference type="SUPFAM" id="SSF52172">
    <property type="entry name" value="CheY-like"/>
    <property type="match status" value="1"/>
</dbReference>
<evidence type="ECO:0000259" key="3">
    <source>
        <dbReference type="PROSITE" id="PS50930"/>
    </source>
</evidence>
<organism evidence="4 5">
    <name type="scientific">Duganella levis</name>
    <dbReference type="NCBI Taxonomy" id="2692169"/>
    <lineage>
        <taxon>Bacteria</taxon>
        <taxon>Pseudomonadati</taxon>
        <taxon>Pseudomonadota</taxon>
        <taxon>Betaproteobacteria</taxon>
        <taxon>Burkholderiales</taxon>
        <taxon>Oxalobacteraceae</taxon>
        <taxon>Telluria group</taxon>
        <taxon>Duganella</taxon>
    </lineage>
</organism>
<dbReference type="PROSITE" id="PS50110">
    <property type="entry name" value="RESPONSE_REGULATORY"/>
    <property type="match status" value="1"/>
</dbReference>
<dbReference type="PANTHER" id="PTHR37299:SF1">
    <property type="entry name" value="STAGE 0 SPORULATION PROTEIN A HOMOLOG"/>
    <property type="match status" value="1"/>
</dbReference>
<dbReference type="Gene3D" id="3.40.50.2300">
    <property type="match status" value="1"/>
</dbReference>
<comment type="caution">
    <text evidence="4">The sequence shown here is derived from an EMBL/GenBank/DDBJ whole genome shotgun (WGS) entry which is preliminary data.</text>
</comment>
<dbReference type="Pfam" id="PF04397">
    <property type="entry name" value="LytTR"/>
    <property type="match status" value="1"/>
</dbReference>
<evidence type="ECO:0000313" key="4">
    <source>
        <dbReference type="EMBL" id="MYN29613.1"/>
    </source>
</evidence>
<dbReference type="InterPro" id="IPR046947">
    <property type="entry name" value="LytR-like"/>
</dbReference>
<dbReference type="PANTHER" id="PTHR37299">
    <property type="entry name" value="TRANSCRIPTIONAL REGULATOR-RELATED"/>
    <property type="match status" value="1"/>
</dbReference>
<protein>
    <submittedName>
        <fullName evidence="4">Response regulator</fullName>
    </submittedName>
</protein>
<reference evidence="4 5" key="1">
    <citation type="submission" date="2019-12" db="EMBL/GenBank/DDBJ databases">
        <title>Novel species isolated from a subtropical stream in China.</title>
        <authorList>
            <person name="Lu H."/>
        </authorList>
    </citation>
    <scope>NUCLEOTIDE SEQUENCE [LARGE SCALE GENOMIC DNA]</scope>
    <source>
        <strain evidence="4 5">CY42W</strain>
    </source>
</reference>
<accession>A0ABW9W6L2</accession>
<dbReference type="Proteomes" id="UP000642144">
    <property type="component" value="Unassembled WGS sequence"/>
</dbReference>
<evidence type="ECO:0000256" key="1">
    <source>
        <dbReference type="PROSITE-ProRule" id="PRU00169"/>
    </source>
</evidence>
<keyword evidence="5" id="KW-1185">Reference proteome</keyword>
<dbReference type="EMBL" id="WWCT01000024">
    <property type="protein sequence ID" value="MYN29613.1"/>
    <property type="molecule type" value="Genomic_DNA"/>
</dbReference>
<feature type="domain" description="HTH LytTR-type" evidence="3">
    <location>
        <begin position="132"/>
        <end position="236"/>
    </location>
</feature>
<dbReference type="SMART" id="SM00850">
    <property type="entry name" value="LytTR"/>
    <property type="match status" value="1"/>
</dbReference>
<keyword evidence="1" id="KW-0597">Phosphoprotein</keyword>
<dbReference type="RefSeq" id="WP_161057362.1">
    <property type="nucleotide sequence ID" value="NZ_WWCT01000024.1"/>
</dbReference>
<dbReference type="InterPro" id="IPR001789">
    <property type="entry name" value="Sig_transdc_resp-reg_receiver"/>
</dbReference>